<dbReference type="AlphaFoldDB" id="A0A9P3CFG6"/>
<dbReference type="Gene3D" id="2.60.260.20">
    <property type="entry name" value="Urease metallochaperone UreE, N-terminal domain"/>
    <property type="match status" value="2"/>
</dbReference>
<evidence type="ECO:0000313" key="6">
    <source>
        <dbReference type="EMBL" id="GIZ40851.1"/>
    </source>
</evidence>
<feature type="compositionally biased region" description="Polar residues" evidence="3">
    <location>
        <begin position="270"/>
        <end position="290"/>
    </location>
</feature>
<dbReference type="InterPro" id="IPR011990">
    <property type="entry name" value="TPR-like_helical_dom_sf"/>
</dbReference>
<feature type="domain" description="Chaperone DnaJ C-terminal" evidence="4">
    <location>
        <begin position="579"/>
        <end position="731"/>
    </location>
</feature>
<sequence>MRLLNIHTLEFKLFLTEQDRPPYIITSHRWVDHEITFQQFLAHRSDPSICQTIGFQKIRSFCDFVKDWAKDIDLNWIWIDTCCIDKTSSSELQEAINSMFRWYSEALVCLAYLKDVKSLDNSPAEVMESFEQSIWFRRGWTLQELLAPNLVVFLDSHWEVLGHKASTAVRVEVPAKHIRSFSAREIRFPLNQWIARAANIPEDIIADYKKSTSLSIAQKRSWMDNRSTTRPEDSAYCLLGICGIYLPLIYGEREQAFERLEEAIERRNLKTNTQTPNMSTSRSSSATADQSEIDWSDGEHSEATVNWHEIANKHQDQGNKYYKSGQYEAAIQEYTHAIKTEPRSHIHFGNRAAAFMMMTWYREAIDDCNRALELDPGNRKITERLEKAKATLGQQLGGRSNDGDHESAKHAFDPGNVRVPTRPAKSSRLRRSRYTSRSPSPARAARRSASVGPIRESEKIATKPDIKPEREHAKGNGKMHRDDLYVRETHSAPPQKDGPRNSHFRFSGGAAENPFLPLVAGFEGSSDPRDIFAEFMRGSASDDDDLFANFGCGSGAQKDDSGSYSPPPMPEPKFTARLLPLSLEEIFNGTTKKLKVRRRTYDRCLGTEKIEETILAIPIKPGLEPGSKIKYPDMGDGDNYDGPTDLHFIVKDKPHPLFVRYGEHLEHTIALSSEEAESGWGRIITMIDGKHLQVTKTGRTDGEWTDCYPGLGMPSSKKPETRGDLIIKVKIAPKARP</sequence>
<dbReference type="InterPro" id="IPR002939">
    <property type="entry name" value="DnaJ_C"/>
</dbReference>
<comment type="caution">
    <text evidence="6">The sequence shown here is derived from an EMBL/GenBank/DDBJ whole genome shotgun (WGS) entry which is preliminary data.</text>
</comment>
<dbReference type="InterPro" id="IPR019734">
    <property type="entry name" value="TPR_rpt"/>
</dbReference>
<feature type="region of interest" description="Disordered" evidence="3">
    <location>
        <begin position="268"/>
        <end position="299"/>
    </location>
</feature>
<feature type="compositionally biased region" description="Basic residues" evidence="3">
    <location>
        <begin position="425"/>
        <end position="434"/>
    </location>
</feature>
<dbReference type="GO" id="GO:0051082">
    <property type="term" value="F:unfolded protein binding"/>
    <property type="evidence" value="ECO:0007669"/>
    <property type="project" value="InterPro"/>
</dbReference>
<feature type="domain" description="Heterokaryon incompatibility" evidence="5">
    <location>
        <begin position="23"/>
        <end position="118"/>
    </location>
</feature>
<dbReference type="PROSITE" id="PS50005">
    <property type="entry name" value="TPR"/>
    <property type="match status" value="1"/>
</dbReference>
<evidence type="ECO:0000313" key="7">
    <source>
        <dbReference type="Proteomes" id="UP000825890"/>
    </source>
</evidence>
<dbReference type="SMART" id="SM00028">
    <property type="entry name" value="TPR"/>
    <property type="match status" value="2"/>
</dbReference>
<evidence type="ECO:0000259" key="4">
    <source>
        <dbReference type="Pfam" id="PF01556"/>
    </source>
</evidence>
<dbReference type="Pfam" id="PF01556">
    <property type="entry name" value="DnaJ_C"/>
    <property type="match status" value="1"/>
</dbReference>
<dbReference type="Proteomes" id="UP000825890">
    <property type="component" value="Unassembled WGS sequence"/>
</dbReference>
<dbReference type="FunFam" id="2.60.260.20:FF:000002">
    <property type="entry name" value="Dnaj homolog subfamily b member"/>
    <property type="match status" value="1"/>
</dbReference>
<dbReference type="EMBL" id="BOLY01000002">
    <property type="protein sequence ID" value="GIZ40851.1"/>
    <property type="molecule type" value="Genomic_DNA"/>
</dbReference>
<dbReference type="SUPFAM" id="SSF48452">
    <property type="entry name" value="TPR-like"/>
    <property type="match status" value="1"/>
</dbReference>
<evidence type="ECO:0000259" key="5">
    <source>
        <dbReference type="Pfam" id="PF06985"/>
    </source>
</evidence>
<protein>
    <submittedName>
        <fullName evidence="6">Uncharacterized protein</fullName>
    </submittedName>
</protein>
<reference evidence="6 7" key="1">
    <citation type="submission" date="2021-01" db="EMBL/GenBank/DDBJ databases">
        <title>Cercospora kikuchii MAFF 305040 whole genome shotgun sequence.</title>
        <authorList>
            <person name="Kashiwa T."/>
            <person name="Suzuki T."/>
        </authorList>
    </citation>
    <scope>NUCLEOTIDE SEQUENCE [LARGE SCALE GENOMIC DNA]</scope>
    <source>
        <strain evidence="6 7">MAFF 305040</strain>
    </source>
</reference>
<keyword evidence="7" id="KW-1185">Reference proteome</keyword>
<name>A0A9P3CFG6_9PEZI</name>
<dbReference type="RefSeq" id="XP_044655338.1">
    <property type="nucleotide sequence ID" value="XM_044799403.1"/>
</dbReference>
<feature type="region of interest" description="Disordered" evidence="3">
    <location>
        <begin position="391"/>
        <end position="481"/>
    </location>
</feature>
<keyword evidence="2" id="KW-0802">TPR repeat</keyword>
<dbReference type="InterPro" id="IPR008971">
    <property type="entry name" value="HSP40/DnaJ_pept-bd"/>
</dbReference>
<feature type="compositionally biased region" description="Basic and acidic residues" evidence="3">
    <location>
        <begin position="401"/>
        <end position="412"/>
    </location>
</feature>
<gene>
    <name evidence="6" type="ORF">CKM354_000417300</name>
</gene>
<dbReference type="Gene3D" id="1.25.40.10">
    <property type="entry name" value="Tetratricopeptide repeat domain"/>
    <property type="match status" value="1"/>
</dbReference>
<dbReference type="SUPFAM" id="SSF49493">
    <property type="entry name" value="HSP40/DnaJ peptide-binding domain"/>
    <property type="match status" value="2"/>
</dbReference>
<dbReference type="PANTHER" id="PTHR10622">
    <property type="entry name" value="HET DOMAIN-CONTAINING PROTEIN"/>
    <property type="match status" value="1"/>
</dbReference>
<dbReference type="GeneID" id="68289748"/>
<dbReference type="InterPro" id="IPR010730">
    <property type="entry name" value="HET"/>
</dbReference>
<accession>A0A9P3CFG6</accession>
<evidence type="ECO:0000256" key="1">
    <source>
        <dbReference type="ARBA" id="ARBA00023186"/>
    </source>
</evidence>
<proteinExistence type="predicted"/>
<dbReference type="CDD" id="cd10747">
    <property type="entry name" value="DnaJ_C"/>
    <property type="match status" value="1"/>
</dbReference>
<feature type="compositionally biased region" description="Basic and acidic residues" evidence="3">
    <location>
        <begin position="455"/>
        <end position="481"/>
    </location>
</feature>
<dbReference type="Pfam" id="PF06985">
    <property type="entry name" value="HET"/>
    <property type="match status" value="1"/>
</dbReference>
<feature type="repeat" description="TPR" evidence="2">
    <location>
        <begin position="311"/>
        <end position="344"/>
    </location>
</feature>
<dbReference type="OrthoDB" id="550424at2759"/>
<feature type="compositionally biased region" description="Low complexity" evidence="3">
    <location>
        <begin position="435"/>
        <end position="450"/>
    </location>
</feature>
<keyword evidence="1" id="KW-0143">Chaperone</keyword>
<dbReference type="GO" id="GO:0006457">
    <property type="term" value="P:protein folding"/>
    <property type="evidence" value="ECO:0007669"/>
    <property type="project" value="InterPro"/>
</dbReference>
<evidence type="ECO:0000256" key="2">
    <source>
        <dbReference type="PROSITE-ProRule" id="PRU00339"/>
    </source>
</evidence>
<organism evidence="6 7">
    <name type="scientific">Cercospora kikuchii</name>
    <dbReference type="NCBI Taxonomy" id="84275"/>
    <lineage>
        <taxon>Eukaryota</taxon>
        <taxon>Fungi</taxon>
        <taxon>Dikarya</taxon>
        <taxon>Ascomycota</taxon>
        <taxon>Pezizomycotina</taxon>
        <taxon>Dothideomycetes</taxon>
        <taxon>Dothideomycetidae</taxon>
        <taxon>Mycosphaerellales</taxon>
        <taxon>Mycosphaerellaceae</taxon>
        <taxon>Cercospora</taxon>
    </lineage>
</organism>
<evidence type="ECO:0000256" key="3">
    <source>
        <dbReference type="SAM" id="MobiDB-lite"/>
    </source>
</evidence>
<dbReference type="PANTHER" id="PTHR10622:SF10">
    <property type="entry name" value="HET DOMAIN-CONTAINING PROTEIN"/>
    <property type="match status" value="1"/>
</dbReference>